<evidence type="ECO:0000256" key="2">
    <source>
        <dbReference type="ARBA" id="ARBA00022692"/>
    </source>
</evidence>
<protein>
    <recommendedName>
        <fullName evidence="7">Ubiquitin-like domain-containing protein</fullName>
    </recommendedName>
</protein>
<dbReference type="InterPro" id="IPR000626">
    <property type="entry name" value="Ubiquitin-like_dom"/>
</dbReference>
<gene>
    <name evidence="8" type="ORF">B0F90DRAFT_1683786</name>
</gene>
<dbReference type="AlphaFoldDB" id="A0AAD4MC78"/>
<dbReference type="Proteomes" id="UP001203297">
    <property type="component" value="Unassembled WGS sequence"/>
</dbReference>
<reference evidence="8" key="1">
    <citation type="journal article" date="2022" name="New Phytol.">
        <title>Evolutionary transition to the ectomycorrhizal habit in the genomes of a hyperdiverse lineage of mushroom-forming fungi.</title>
        <authorList>
            <person name="Looney B."/>
            <person name="Miyauchi S."/>
            <person name="Morin E."/>
            <person name="Drula E."/>
            <person name="Courty P.E."/>
            <person name="Kohler A."/>
            <person name="Kuo A."/>
            <person name="LaButti K."/>
            <person name="Pangilinan J."/>
            <person name="Lipzen A."/>
            <person name="Riley R."/>
            <person name="Andreopoulos W."/>
            <person name="He G."/>
            <person name="Johnson J."/>
            <person name="Nolan M."/>
            <person name="Tritt A."/>
            <person name="Barry K.W."/>
            <person name="Grigoriev I.V."/>
            <person name="Nagy L.G."/>
            <person name="Hibbett D."/>
            <person name="Henrissat B."/>
            <person name="Matheny P.B."/>
            <person name="Labbe J."/>
            <person name="Martin F.M."/>
        </authorList>
    </citation>
    <scope>NUCLEOTIDE SEQUENCE</scope>
    <source>
        <strain evidence="8">BPL690</strain>
    </source>
</reference>
<feature type="compositionally biased region" description="Basic and acidic residues" evidence="5">
    <location>
        <begin position="520"/>
        <end position="530"/>
    </location>
</feature>
<evidence type="ECO:0000313" key="9">
    <source>
        <dbReference type="Proteomes" id="UP001203297"/>
    </source>
</evidence>
<evidence type="ECO:0000313" key="8">
    <source>
        <dbReference type="EMBL" id="KAI0306953.1"/>
    </source>
</evidence>
<comment type="caution">
    <text evidence="8">The sequence shown here is derived from an EMBL/GenBank/DDBJ whole genome shotgun (WGS) entry which is preliminary data.</text>
</comment>
<dbReference type="EMBL" id="WTXG01000002">
    <property type="protein sequence ID" value="KAI0306953.1"/>
    <property type="molecule type" value="Genomic_DNA"/>
</dbReference>
<evidence type="ECO:0000259" key="7">
    <source>
        <dbReference type="PROSITE" id="PS50053"/>
    </source>
</evidence>
<keyword evidence="9" id="KW-1185">Reference proteome</keyword>
<dbReference type="SUPFAM" id="SSF54236">
    <property type="entry name" value="Ubiquitin-like"/>
    <property type="match status" value="1"/>
</dbReference>
<feature type="compositionally biased region" description="Basic and acidic residues" evidence="5">
    <location>
        <begin position="501"/>
        <end position="510"/>
    </location>
</feature>
<evidence type="ECO:0000256" key="3">
    <source>
        <dbReference type="ARBA" id="ARBA00022989"/>
    </source>
</evidence>
<dbReference type="InterPro" id="IPR039751">
    <property type="entry name" value="HERPUD1/2"/>
</dbReference>
<dbReference type="Gene3D" id="3.10.20.90">
    <property type="entry name" value="Phosphatidylinositol 3-kinase Catalytic Subunit, Chain A, domain 1"/>
    <property type="match status" value="1"/>
</dbReference>
<dbReference type="GO" id="GO:0030968">
    <property type="term" value="P:endoplasmic reticulum unfolded protein response"/>
    <property type="evidence" value="ECO:0007669"/>
    <property type="project" value="TreeGrafter"/>
</dbReference>
<feature type="transmembrane region" description="Helical" evidence="6">
    <location>
        <begin position="355"/>
        <end position="373"/>
    </location>
</feature>
<dbReference type="PROSITE" id="PS50053">
    <property type="entry name" value="UBIQUITIN_2"/>
    <property type="match status" value="1"/>
</dbReference>
<dbReference type="PANTHER" id="PTHR12943:SF27">
    <property type="entry name" value="HOMOCYSTEINE-INDUCED ENDOPLASMIC RETICULUM PROTEIN, ISOFORM A"/>
    <property type="match status" value="1"/>
</dbReference>
<evidence type="ECO:0000256" key="1">
    <source>
        <dbReference type="ARBA" id="ARBA00004370"/>
    </source>
</evidence>
<feature type="region of interest" description="Disordered" evidence="5">
    <location>
        <begin position="501"/>
        <end position="530"/>
    </location>
</feature>
<name>A0AAD4MC78_9AGAM</name>
<evidence type="ECO:0000256" key="5">
    <source>
        <dbReference type="SAM" id="MobiDB-lite"/>
    </source>
</evidence>
<dbReference type="PANTHER" id="PTHR12943">
    <property type="entry name" value="HOMOCYSTEINE-RESPONSIVE ENDOPLASMIC RETICULUM-RESIDENT UNIQUITIN-LIKE DOMAIN HERPUD PROTEIN FAMILY MEMBER"/>
    <property type="match status" value="1"/>
</dbReference>
<organism evidence="8 9">
    <name type="scientific">Multifurca ochricompacta</name>
    <dbReference type="NCBI Taxonomy" id="376703"/>
    <lineage>
        <taxon>Eukaryota</taxon>
        <taxon>Fungi</taxon>
        <taxon>Dikarya</taxon>
        <taxon>Basidiomycota</taxon>
        <taxon>Agaricomycotina</taxon>
        <taxon>Agaricomycetes</taxon>
        <taxon>Russulales</taxon>
        <taxon>Russulaceae</taxon>
        <taxon>Multifurca</taxon>
    </lineage>
</organism>
<keyword evidence="2 6" id="KW-0812">Transmembrane</keyword>
<proteinExistence type="predicted"/>
<keyword evidence="3 6" id="KW-1133">Transmembrane helix</keyword>
<evidence type="ECO:0000256" key="4">
    <source>
        <dbReference type="ARBA" id="ARBA00023136"/>
    </source>
</evidence>
<evidence type="ECO:0000256" key="6">
    <source>
        <dbReference type="SAM" id="Phobius"/>
    </source>
</evidence>
<sequence>MSLVIRVELPTYSHSLLVSVPSNGTVNDVKREIERVCAGNPRVHGQRLIWRGRFLSDDEKVFDIWKSPNDAPVVHLAVHPSAWTGTPPSVATNSVNPNPVPTAVTSTVLPPPHANANSDSYFLGPQPPLAQYTGQYPRPTPPVASPPPPAALPVPTSVPGLAPISVGYINFIAFQHLNAASVLRYGRTVDDPPPTGLAESRSLAMQLMSQWGYSWPHILDEEYPPLQDESAGIKYIPVTIDGQDYLQLVDPSKTPTPVQSHALRVLEHTFALLAMPVPSASAYMVPPVPQSNTHLPVHINAHLQQIGLPPLRVRQENAMIAELRAVPMRALAAPLVMLTLRTLFLLYFFSPFQKPVFGIIVAAWLLYETWNTIRNAIPRLNARDNHADEDARILGNARVRPAEAARPLVPNVPLRAPPVPLHRAPMHRPRPPSETMVETLATVNLREESNALEARPEAIATPTIGHRIKTFVGLLMLTAHPAVWDRRRTALRQREGRVRTEINERARESPELGEGEGEGNEAHARARADLRAMHSRRPEWVTEYMERVRRGGDWVDDQ</sequence>
<dbReference type="GO" id="GO:0016020">
    <property type="term" value="C:membrane"/>
    <property type="evidence" value="ECO:0007669"/>
    <property type="project" value="UniProtKB-SubCell"/>
</dbReference>
<comment type="subcellular location">
    <subcellularLocation>
        <location evidence="1">Membrane</location>
    </subcellularLocation>
</comment>
<feature type="domain" description="Ubiquitin-like" evidence="7">
    <location>
        <begin position="1"/>
        <end position="61"/>
    </location>
</feature>
<dbReference type="InterPro" id="IPR029071">
    <property type="entry name" value="Ubiquitin-like_domsf"/>
</dbReference>
<accession>A0AAD4MC78</accession>
<dbReference type="CDD" id="cd17039">
    <property type="entry name" value="Ubl_ubiquitin_like"/>
    <property type="match status" value="1"/>
</dbReference>
<keyword evidence="4 6" id="KW-0472">Membrane</keyword>